<evidence type="ECO:0000256" key="2">
    <source>
        <dbReference type="ARBA" id="ARBA00022741"/>
    </source>
</evidence>
<proteinExistence type="predicted"/>
<keyword evidence="3" id="KW-0067">ATP-binding</keyword>
<dbReference type="PANTHER" id="PTHR42918:SF6">
    <property type="entry name" value="ELONGATION FACTOR P--(R)-BETA-LYSINE LIGASE"/>
    <property type="match status" value="1"/>
</dbReference>
<dbReference type="InterPro" id="IPR004525">
    <property type="entry name" value="EpmA"/>
</dbReference>
<dbReference type="SUPFAM" id="SSF55681">
    <property type="entry name" value="Class II aaRS and biotin synthetases"/>
    <property type="match status" value="1"/>
</dbReference>
<organism evidence="5 6">
    <name type="scientific">Candidatus Criblamydia sequanensis CRIB-18</name>
    <dbReference type="NCBI Taxonomy" id="1437425"/>
    <lineage>
        <taxon>Bacteria</taxon>
        <taxon>Pseudomonadati</taxon>
        <taxon>Chlamydiota</taxon>
        <taxon>Chlamydiia</taxon>
        <taxon>Parachlamydiales</taxon>
        <taxon>Candidatus Criblamydiaceae</taxon>
        <taxon>Candidatus Criblamydia</taxon>
    </lineage>
</organism>
<dbReference type="RefSeq" id="WP_041016431.1">
    <property type="nucleotide sequence ID" value="NZ_CCEJ010000001.1"/>
</dbReference>
<keyword evidence="6" id="KW-1185">Reference proteome</keyword>
<feature type="domain" description="Aminoacyl-transfer RNA synthetases class-II family profile" evidence="4">
    <location>
        <begin position="20"/>
        <end position="310"/>
    </location>
</feature>
<keyword evidence="2" id="KW-0547">Nucleotide-binding</keyword>
<dbReference type="PANTHER" id="PTHR42918">
    <property type="entry name" value="LYSYL-TRNA SYNTHETASE"/>
    <property type="match status" value="1"/>
</dbReference>
<dbReference type="GO" id="GO:0004824">
    <property type="term" value="F:lysine-tRNA ligase activity"/>
    <property type="evidence" value="ECO:0007669"/>
    <property type="project" value="UniProtKB-EC"/>
</dbReference>
<dbReference type="GO" id="GO:0005829">
    <property type="term" value="C:cytosol"/>
    <property type="evidence" value="ECO:0007669"/>
    <property type="project" value="TreeGrafter"/>
</dbReference>
<dbReference type="Gene3D" id="3.30.930.10">
    <property type="entry name" value="Bira Bifunctional Protein, Domain 2"/>
    <property type="match status" value="1"/>
</dbReference>
<dbReference type="EC" id="6.1.1.6" evidence="5"/>
<dbReference type="GO" id="GO:0000049">
    <property type="term" value="F:tRNA binding"/>
    <property type="evidence" value="ECO:0007669"/>
    <property type="project" value="TreeGrafter"/>
</dbReference>
<dbReference type="NCBIfam" id="NF006828">
    <property type="entry name" value="PRK09350.1"/>
    <property type="match status" value="1"/>
</dbReference>
<dbReference type="NCBIfam" id="TIGR00462">
    <property type="entry name" value="genX"/>
    <property type="match status" value="1"/>
</dbReference>
<reference evidence="5" key="1">
    <citation type="submission" date="2013-12" db="EMBL/GenBank/DDBJ databases">
        <authorList>
            <person name="Linke B."/>
        </authorList>
    </citation>
    <scope>NUCLEOTIDE SEQUENCE [LARGE SCALE GENOMIC DNA]</scope>
    <source>
        <strain evidence="5">CRIB-18</strain>
    </source>
</reference>
<dbReference type="Proteomes" id="UP000031552">
    <property type="component" value="Unassembled WGS sequence"/>
</dbReference>
<protein>
    <submittedName>
        <fullName evidence="5">Lysyl-tRNA synthetase-like protein</fullName>
        <ecNumber evidence="5">6.1.1.6</ecNumber>
    </submittedName>
</protein>
<evidence type="ECO:0000256" key="3">
    <source>
        <dbReference type="ARBA" id="ARBA00022840"/>
    </source>
</evidence>
<comment type="caution">
    <text evidence="5">The sequence shown here is derived from an EMBL/GenBank/DDBJ whole genome shotgun (WGS) entry which is preliminary data.</text>
</comment>
<evidence type="ECO:0000259" key="4">
    <source>
        <dbReference type="PROSITE" id="PS50862"/>
    </source>
</evidence>
<dbReference type="STRING" id="1437425.CSEC_0066"/>
<dbReference type="Pfam" id="PF00152">
    <property type="entry name" value="tRNA-synt_2"/>
    <property type="match status" value="1"/>
</dbReference>
<dbReference type="PROSITE" id="PS50862">
    <property type="entry name" value="AA_TRNA_LIGASE_II"/>
    <property type="match status" value="1"/>
</dbReference>
<evidence type="ECO:0000256" key="1">
    <source>
        <dbReference type="ARBA" id="ARBA00022598"/>
    </source>
</evidence>
<keyword evidence="1 5" id="KW-0436">Ligase</keyword>
<dbReference type="GO" id="GO:0006430">
    <property type="term" value="P:lysyl-tRNA aminoacylation"/>
    <property type="evidence" value="ECO:0007669"/>
    <property type="project" value="InterPro"/>
</dbReference>
<sequence length="316" mass="36566">MNTFPVSTNKKIEALYDRGKMLRAARDFFYQRNIVEVDCPILTEFAALDSNIDLMRTEELRFLHSSPEYGMKRLLTEGIGDIFQLSHVFRKGEMGSRHNPEFMMAEWYRQSFLMEEMIDETADFIRIFLGDLPLTKIGYREAFIRLVNFDPKTDSLEKLKSILKSRNAEFEGMESAGSDTLLQFAVLTLIEPQFEENKLTALIHFPSSQAALSQKFTQDGYSVSKRFEIYYGNLELANGYQELSNPIEQEERFILENKERQEKGLEPLPYDLKLIQALKKGLPPCSGVACGFDRLMMIRHSTHSIKDILPFAWHEA</sequence>
<dbReference type="OrthoDB" id="9802326at2"/>
<evidence type="ECO:0000313" key="6">
    <source>
        <dbReference type="Proteomes" id="UP000031552"/>
    </source>
</evidence>
<name>A0A090CZN2_9BACT</name>
<dbReference type="eggNOG" id="COG2269">
    <property type="taxonomic scope" value="Bacteria"/>
</dbReference>
<evidence type="ECO:0000313" key="5">
    <source>
        <dbReference type="EMBL" id="CDR32910.1"/>
    </source>
</evidence>
<reference evidence="5" key="2">
    <citation type="submission" date="2014-09" db="EMBL/GenBank/DDBJ databases">
        <title>Criblamydia sequanensis harbors a mega-plasmid encoding arsenite resistance.</title>
        <authorList>
            <person name="Bertelli C."/>
            <person name="Goesmann A."/>
            <person name="Greub G."/>
        </authorList>
    </citation>
    <scope>NUCLEOTIDE SEQUENCE [LARGE SCALE GENOMIC DNA]</scope>
    <source>
        <strain evidence="5">CRIB-18</strain>
    </source>
</reference>
<dbReference type="InterPro" id="IPR006195">
    <property type="entry name" value="aa-tRNA-synth_II"/>
</dbReference>
<dbReference type="AlphaFoldDB" id="A0A090CZN2"/>
<dbReference type="EMBL" id="CCEJ010000001">
    <property type="protein sequence ID" value="CDR32910.1"/>
    <property type="molecule type" value="Genomic_DNA"/>
</dbReference>
<gene>
    <name evidence="5" type="primary">genX</name>
    <name evidence="5" type="ORF">CSEC_0066</name>
</gene>
<dbReference type="InterPro" id="IPR045864">
    <property type="entry name" value="aa-tRNA-synth_II/BPL/LPL"/>
</dbReference>
<dbReference type="GO" id="GO:0005524">
    <property type="term" value="F:ATP binding"/>
    <property type="evidence" value="ECO:0007669"/>
    <property type="project" value="UniProtKB-KW"/>
</dbReference>
<accession>A0A090CZN2</accession>
<dbReference type="InterPro" id="IPR004364">
    <property type="entry name" value="Aa-tRNA-synt_II"/>
</dbReference>